<dbReference type="PANTHER" id="PTHR43364:SF2">
    <property type="entry name" value="ARYL-ALCOHOL DEHYDROGENASE AAD10-RELATED"/>
    <property type="match status" value="1"/>
</dbReference>
<dbReference type="InterPro" id="IPR036812">
    <property type="entry name" value="NAD(P)_OxRdtase_dom_sf"/>
</dbReference>
<dbReference type="GeneID" id="25281169"/>
<evidence type="ECO:0000313" key="6">
    <source>
        <dbReference type="EMBL" id="KEF58326.1"/>
    </source>
</evidence>
<dbReference type="RefSeq" id="XP_013260916.1">
    <property type="nucleotide sequence ID" value="XM_013405462.1"/>
</dbReference>
<comment type="similarity">
    <text evidence="3">Belongs to the aldo/keto reductase family. Aldo/keto reductase 2 subfamily.</text>
</comment>
<sequence length="384" mass="42397">MATHVFECAPEPSSELGRYRILSSTAGVRVSPLCLGALSIGDAWQAMLGSMSKEASFKLLDAYYNAGGNFIDTANNYQDEQSEKWVGEWMAERKNRDMLVVATKFTSAYRSHELGKRHTANFSGNHKKSLNLSVAASLKKLQTSYIDLLYLHWWDWSTSIEELMDSLHMLVEQGKVLYLGISDTPAWIVSAANTYARNHGKTPFSVYQGRWNVMLRDFERDIIPMARHFGMALAPWDVIGGGKFQSQKQIKEREKAGEGLRSMLGAGQSAQEAKVSVALDKVAQEHGTTSLATIALAYVIQKAPNVIPIIGGRKIEHLQDNITALSIKLSSEQMQYLESQTDFDIGFPGNFVGESPAATGHSSNMVAATAQIGYPTPPKPFVRQ</sequence>
<accession>A0A072PER4</accession>
<dbReference type="FunFam" id="3.20.20.100:FF:000024">
    <property type="entry name" value="Aryl-alcohol dehydrogenase"/>
    <property type="match status" value="1"/>
</dbReference>
<dbReference type="GO" id="GO:0016491">
    <property type="term" value="F:oxidoreductase activity"/>
    <property type="evidence" value="ECO:0007669"/>
    <property type="project" value="UniProtKB-KW"/>
</dbReference>
<evidence type="ECO:0000256" key="3">
    <source>
        <dbReference type="ARBA" id="ARBA00038157"/>
    </source>
</evidence>
<dbReference type="AlphaFoldDB" id="A0A072PER4"/>
<dbReference type="OrthoDB" id="48988at2759"/>
<dbReference type="VEuPathDB" id="FungiDB:A1O9_06252"/>
<dbReference type="PANTHER" id="PTHR43364">
    <property type="entry name" value="NADH-SPECIFIC METHYLGLYOXAL REDUCTASE-RELATED"/>
    <property type="match status" value="1"/>
</dbReference>
<proteinExistence type="inferred from homology"/>
<evidence type="ECO:0000259" key="5">
    <source>
        <dbReference type="Pfam" id="PF00248"/>
    </source>
</evidence>
<keyword evidence="2" id="KW-0560">Oxidoreductase</keyword>
<evidence type="ECO:0000256" key="4">
    <source>
        <dbReference type="ARBA" id="ARBA00073126"/>
    </source>
</evidence>
<keyword evidence="7" id="KW-1185">Reference proteome</keyword>
<evidence type="ECO:0000313" key="7">
    <source>
        <dbReference type="Proteomes" id="UP000027920"/>
    </source>
</evidence>
<reference evidence="6 7" key="1">
    <citation type="submission" date="2013-03" db="EMBL/GenBank/DDBJ databases">
        <title>The Genome Sequence of Exophiala aquamarina CBS 119918.</title>
        <authorList>
            <consortium name="The Broad Institute Genomics Platform"/>
            <person name="Cuomo C."/>
            <person name="de Hoog S."/>
            <person name="Gorbushina A."/>
            <person name="Walker B."/>
            <person name="Young S.K."/>
            <person name="Zeng Q."/>
            <person name="Gargeya S."/>
            <person name="Fitzgerald M."/>
            <person name="Haas B."/>
            <person name="Abouelleil A."/>
            <person name="Allen A.W."/>
            <person name="Alvarado L."/>
            <person name="Arachchi H.M."/>
            <person name="Berlin A.M."/>
            <person name="Chapman S.B."/>
            <person name="Gainer-Dewar J."/>
            <person name="Goldberg J."/>
            <person name="Griggs A."/>
            <person name="Gujja S."/>
            <person name="Hansen M."/>
            <person name="Howarth C."/>
            <person name="Imamovic A."/>
            <person name="Ireland A."/>
            <person name="Larimer J."/>
            <person name="McCowan C."/>
            <person name="Murphy C."/>
            <person name="Pearson M."/>
            <person name="Poon T.W."/>
            <person name="Priest M."/>
            <person name="Roberts A."/>
            <person name="Saif S."/>
            <person name="Shea T."/>
            <person name="Sisk P."/>
            <person name="Sykes S."/>
            <person name="Wortman J."/>
            <person name="Nusbaum C."/>
            <person name="Birren B."/>
        </authorList>
    </citation>
    <scope>NUCLEOTIDE SEQUENCE [LARGE SCALE GENOMIC DNA]</scope>
    <source>
        <strain evidence="6 7">CBS 119918</strain>
    </source>
</reference>
<protein>
    <recommendedName>
        <fullName evidence="4">Aldo-keto reductase ausK</fullName>
    </recommendedName>
</protein>
<dbReference type="HOGENOM" id="CLU_023205_2_2_1"/>
<organism evidence="6 7">
    <name type="scientific">Exophiala aquamarina CBS 119918</name>
    <dbReference type="NCBI Taxonomy" id="1182545"/>
    <lineage>
        <taxon>Eukaryota</taxon>
        <taxon>Fungi</taxon>
        <taxon>Dikarya</taxon>
        <taxon>Ascomycota</taxon>
        <taxon>Pezizomycotina</taxon>
        <taxon>Eurotiomycetes</taxon>
        <taxon>Chaetothyriomycetidae</taxon>
        <taxon>Chaetothyriales</taxon>
        <taxon>Herpotrichiellaceae</taxon>
        <taxon>Exophiala</taxon>
    </lineage>
</organism>
<comment type="pathway">
    <text evidence="1">Secondary metabolite biosynthesis; terpenoid biosynthesis.</text>
</comment>
<dbReference type="SUPFAM" id="SSF51430">
    <property type="entry name" value="NAD(P)-linked oxidoreductase"/>
    <property type="match status" value="1"/>
</dbReference>
<dbReference type="EMBL" id="AMGV01000004">
    <property type="protein sequence ID" value="KEF58326.1"/>
    <property type="molecule type" value="Genomic_DNA"/>
</dbReference>
<comment type="caution">
    <text evidence="6">The sequence shown here is derived from an EMBL/GenBank/DDBJ whole genome shotgun (WGS) entry which is preliminary data.</text>
</comment>
<dbReference type="InterPro" id="IPR050523">
    <property type="entry name" value="AKR_Detox_Biosynth"/>
</dbReference>
<dbReference type="Gene3D" id="3.20.20.100">
    <property type="entry name" value="NADP-dependent oxidoreductase domain"/>
    <property type="match status" value="1"/>
</dbReference>
<feature type="domain" description="NADP-dependent oxidoreductase" evidence="5">
    <location>
        <begin position="32"/>
        <end position="339"/>
    </location>
</feature>
<dbReference type="Proteomes" id="UP000027920">
    <property type="component" value="Unassembled WGS sequence"/>
</dbReference>
<evidence type="ECO:0000256" key="2">
    <source>
        <dbReference type="ARBA" id="ARBA00023002"/>
    </source>
</evidence>
<dbReference type="STRING" id="1182545.A0A072PER4"/>
<dbReference type="Pfam" id="PF00248">
    <property type="entry name" value="Aldo_ket_red"/>
    <property type="match status" value="1"/>
</dbReference>
<dbReference type="InterPro" id="IPR023210">
    <property type="entry name" value="NADP_OxRdtase_dom"/>
</dbReference>
<evidence type="ECO:0000256" key="1">
    <source>
        <dbReference type="ARBA" id="ARBA00004721"/>
    </source>
</evidence>
<gene>
    <name evidence="6" type="ORF">A1O9_06252</name>
</gene>
<name>A0A072PER4_9EURO</name>